<comment type="caution">
    <text evidence="3">The sequence shown here is derived from an EMBL/GenBank/DDBJ whole genome shotgun (WGS) entry which is preliminary data.</text>
</comment>
<dbReference type="InterPro" id="IPR009071">
    <property type="entry name" value="HMG_box_dom"/>
</dbReference>
<name>A0A397JJY5_9GLOM</name>
<dbReference type="GO" id="GO:0005634">
    <property type="term" value="C:nucleus"/>
    <property type="evidence" value="ECO:0007669"/>
    <property type="project" value="UniProtKB-UniRule"/>
</dbReference>
<evidence type="ECO:0000313" key="3">
    <source>
        <dbReference type="EMBL" id="RHZ88665.1"/>
    </source>
</evidence>
<dbReference type="InterPro" id="IPR036910">
    <property type="entry name" value="HMG_box_dom_sf"/>
</dbReference>
<keyword evidence="1" id="KW-0238">DNA-binding</keyword>
<dbReference type="Proteomes" id="UP000266861">
    <property type="component" value="Unassembled WGS sequence"/>
</dbReference>
<dbReference type="PROSITE" id="PS50118">
    <property type="entry name" value="HMG_BOX_2"/>
    <property type="match status" value="1"/>
</dbReference>
<dbReference type="EMBL" id="PQFF01000019">
    <property type="protein sequence ID" value="RHZ88665.1"/>
    <property type="molecule type" value="Genomic_DNA"/>
</dbReference>
<keyword evidence="1" id="KW-0539">Nucleus</keyword>
<accession>A0A397JJY5</accession>
<evidence type="ECO:0000259" key="2">
    <source>
        <dbReference type="PROSITE" id="PS50118"/>
    </source>
</evidence>
<gene>
    <name evidence="3" type="ORF">Glove_21g128</name>
</gene>
<dbReference type="AlphaFoldDB" id="A0A397JJY5"/>
<evidence type="ECO:0000256" key="1">
    <source>
        <dbReference type="PROSITE-ProRule" id="PRU00267"/>
    </source>
</evidence>
<feature type="DNA-binding region" description="HMG box" evidence="1">
    <location>
        <begin position="1"/>
        <end position="54"/>
    </location>
</feature>
<dbReference type="SUPFAM" id="SSF47095">
    <property type="entry name" value="HMG-box"/>
    <property type="match status" value="1"/>
</dbReference>
<dbReference type="Gene3D" id="1.10.30.10">
    <property type="entry name" value="High mobility group box domain"/>
    <property type="match status" value="1"/>
</dbReference>
<keyword evidence="4" id="KW-1185">Reference proteome</keyword>
<reference evidence="3 4" key="1">
    <citation type="submission" date="2018-08" db="EMBL/GenBank/DDBJ databases">
        <title>Genome and evolution of the arbuscular mycorrhizal fungus Diversispora epigaea (formerly Glomus versiforme) and its bacterial endosymbionts.</title>
        <authorList>
            <person name="Sun X."/>
            <person name="Fei Z."/>
            <person name="Harrison M."/>
        </authorList>
    </citation>
    <scope>NUCLEOTIDE SEQUENCE [LARGE SCALE GENOMIC DNA]</scope>
    <source>
        <strain evidence="3 4">IT104</strain>
    </source>
</reference>
<feature type="domain" description="HMG box" evidence="2">
    <location>
        <begin position="1"/>
        <end position="54"/>
    </location>
</feature>
<dbReference type="OrthoDB" id="6247875at2759"/>
<dbReference type="GO" id="GO:0003677">
    <property type="term" value="F:DNA binding"/>
    <property type="evidence" value="ECO:0007669"/>
    <property type="project" value="UniProtKB-UniRule"/>
</dbReference>
<proteinExistence type="predicted"/>
<sequence>MMQEKGPEWATNLNAVSKLASEKWKSLDSEQKEIYGTIAEVAAELHQLIFPNYIYSSNRSLHDHMYNDPMYPDRMNTITYHEFKNHMYKHNQMNTISKPIELATSNDWELIKSSSDHYDKKLIKLFDKNFFFKT</sequence>
<organism evidence="3 4">
    <name type="scientific">Diversispora epigaea</name>
    <dbReference type="NCBI Taxonomy" id="1348612"/>
    <lineage>
        <taxon>Eukaryota</taxon>
        <taxon>Fungi</taxon>
        <taxon>Fungi incertae sedis</taxon>
        <taxon>Mucoromycota</taxon>
        <taxon>Glomeromycotina</taxon>
        <taxon>Glomeromycetes</taxon>
        <taxon>Diversisporales</taxon>
        <taxon>Diversisporaceae</taxon>
        <taxon>Diversispora</taxon>
    </lineage>
</organism>
<evidence type="ECO:0000313" key="4">
    <source>
        <dbReference type="Proteomes" id="UP000266861"/>
    </source>
</evidence>
<protein>
    <recommendedName>
        <fullName evidence="2">HMG box domain-containing protein</fullName>
    </recommendedName>
</protein>